<feature type="domain" description="Dipeptidylpeptidase IV N-terminal" evidence="3">
    <location>
        <begin position="160"/>
        <end position="546"/>
    </location>
</feature>
<dbReference type="InterPro" id="IPR050278">
    <property type="entry name" value="Serine_Prot_S9B/DPPIV"/>
</dbReference>
<dbReference type="InterPro" id="IPR002469">
    <property type="entry name" value="Peptidase_S9B_N"/>
</dbReference>
<dbReference type="MEROPS" id="S09.A74"/>
<dbReference type="Pfam" id="PF00930">
    <property type="entry name" value="DPPIV_N"/>
    <property type="match status" value="1"/>
</dbReference>
<dbReference type="InterPro" id="IPR001375">
    <property type="entry name" value="Peptidase_S9_cat"/>
</dbReference>
<dbReference type="Proteomes" id="UP000031036">
    <property type="component" value="Unassembled WGS sequence"/>
</dbReference>
<keyword evidence="1" id="KW-0472">Membrane</keyword>
<evidence type="ECO:0000313" key="5">
    <source>
        <dbReference type="Proteomes" id="UP000031036"/>
    </source>
</evidence>
<dbReference type="AlphaFoldDB" id="A0A0B2UNL3"/>
<dbReference type="OrthoDB" id="16520at2759"/>
<dbReference type="PANTHER" id="PTHR11731">
    <property type="entry name" value="PROTEASE FAMILY S9B,C DIPEPTIDYL-PEPTIDASE IV-RELATED"/>
    <property type="match status" value="1"/>
</dbReference>
<keyword evidence="5" id="KW-1185">Reference proteome</keyword>
<feature type="transmembrane region" description="Helical" evidence="1">
    <location>
        <begin position="24"/>
        <end position="49"/>
    </location>
</feature>
<dbReference type="Pfam" id="PF00326">
    <property type="entry name" value="Peptidase_S9"/>
    <property type="match status" value="1"/>
</dbReference>
<reference evidence="4 5" key="1">
    <citation type="submission" date="2014-11" db="EMBL/GenBank/DDBJ databases">
        <title>Genetic blueprint of the zoonotic pathogen Toxocara canis.</title>
        <authorList>
            <person name="Zhu X.-Q."/>
            <person name="Korhonen P.K."/>
            <person name="Cai H."/>
            <person name="Young N.D."/>
            <person name="Nejsum P."/>
            <person name="von Samson-Himmelstjerna G."/>
            <person name="Boag P.R."/>
            <person name="Tan P."/>
            <person name="Li Q."/>
            <person name="Min J."/>
            <person name="Yang Y."/>
            <person name="Wang X."/>
            <person name="Fang X."/>
            <person name="Hall R.S."/>
            <person name="Hofmann A."/>
            <person name="Sternberg P.W."/>
            <person name="Jex A.R."/>
            <person name="Gasser R.B."/>
        </authorList>
    </citation>
    <scope>NUCLEOTIDE SEQUENCE [LARGE SCALE GENOMIC DNA]</scope>
    <source>
        <strain evidence="4">PN_DK_2014</strain>
    </source>
</reference>
<evidence type="ECO:0000313" key="4">
    <source>
        <dbReference type="EMBL" id="KHN70854.1"/>
    </source>
</evidence>
<dbReference type="EMBL" id="JPKZ01022848">
    <property type="protein sequence ID" value="KHN70854.1"/>
    <property type="molecule type" value="Genomic_DNA"/>
</dbReference>
<dbReference type="Gene3D" id="3.40.50.1820">
    <property type="entry name" value="alpha/beta hydrolase"/>
    <property type="match status" value="1"/>
</dbReference>
<dbReference type="GO" id="GO:0006508">
    <property type="term" value="P:proteolysis"/>
    <property type="evidence" value="ECO:0007669"/>
    <property type="project" value="InterPro"/>
</dbReference>
<proteinExistence type="predicted"/>
<accession>A0A0B2UNL3</accession>
<dbReference type="STRING" id="6265.A0A0B2UNL3"/>
<dbReference type="SUPFAM" id="SSF53474">
    <property type="entry name" value="alpha/beta-Hydrolases"/>
    <property type="match status" value="1"/>
</dbReference>
<evidence type="ECO:0000259" key="3">
    <source>
        <dbReference type="Pfam" id="PF00930"/>
    </source>
</evidence>
<dbReference type="OMA" id="FYLIHGT"/>
<evidence type="ECO:0000256" key="1">
    <source>
        <dbReference type="SAM" id="Phobius"/>
    </source>
</evidence>
<evidence type="ECO:0000259" key="2">
    <source>
        <dbReference type="Pfam" id="PF00326"/>
    </source>
</evidence>
<keyword evidence="1" id="KW-1133">Transmembrane helix</keyword>
<dbReference type="GO" id="GO:0005886">
    <property type="term" value="C:plasma membrane"/>
    <property type="evidence" value="ECO:0007669"/>
    <property type="project" value="TreeGrafter"/>
</dbReference>
<feature type="domain" description="Peptidase S9 prolyl oligopeptidase catalytic" evidence="2">
    <location>
        <begin position="639"/>
        <end position="833"/>
    </location>
</feature>
<sequence>MPGYYMIGRKIFGSKGLRSKTVRLCVRFLVLLFVLFVVISLAIAVALILTQKPVDLSQIGTSGKWLPAFRNQKSCNDTNRRSTSSANYSQLTIESLLMGAGVIQPEYFSVWLSDDRLVMLDGIGNFVLISTSDLSYKPRIFIDKDQFKADPNGKNFIFNSDAQLIALSKGLSQVYRHSNKALYEVARLEASKLVNHQPIGPRATGDEALQLFEWNPHLGAQDFVFVYENNIYYQADANKPGSALPITVTGTLFNYHGVTDWLYEEEIFSSSKAVWWSLSGNYLAYASFDDRRVSRITVPHYDSADVYPRHEEIPYPKAGTDNQPLVFLRIWNKELNSTQSVDPPAKLTSASKNNSYYLFSVCWIQIKQDPNSVQSDDILLSVWSNRQQNEIFISPCRYGQLCNESLYVSFDIDERKMWSEPSDFKIEYQSANGYFVLLPRKYKNGNIYNHIAHVNLPVALKTGGSITAYHGGSYDVKQIVGYDRRRDEIYFLAAGDSMAQMFLYRAQHATNGDDNVEPECITCSMESCPSSRVNFAPSGKQFILSCPLAFYSTKTYLKKVDEISSDILLRDDFQAPLQYDPPKISYEKIPMKSGIDAYVGLLLPPKFNANFVYPVLLYTYSGPNSNLNSVETPWDLMSYFANRRQYVIVTIDARGSSNRGWLVKEQLYMNLSGPEVDDQIEVTRKLLQIHSFLDRHRVAVLGWSYGGFVAAHIATRDQGSTFQCAICIAPVVNFRFYDSAYTERYMGLPRDNIIGYEKTNLLTDRLIDNFRHVKLMLAHGDADDNVHYQNSALLASLLQQRGIHFKQLVYTNQDHTIRSAIGHLYMELDRFLLHDCFEFTDSPL</sequence>
<dbReference type="Gene3D" id="2.140.10.30">
    <property type="entry name" value="Dipeptidylpeptidase IV, N-terminal domain"/>
    <property type="match status" value="1"/>
</dbReference>
<name>A0A0B2UNL3_TOXCA</name>
<dbReference type="InterPro" id="IPR029058">
    <property type="entry name" value="AB_hydrolase_fold"/>
</dbReference>
<dbReference type="PANTHER" id="PTHR11731:SF202">
    <property type="entry name" value="DIPEPTIDYL PEPTIDASE FAMILY MEMBER 2"/>
    <property type="match status" value="1"/>
</dbReference>
<protein>
    <submittedName>
        <fullName evidence="4">Dipeptidyl peptidase family member 2</fullName>
    </submittedName>
</protein>
<dbReference type="GO" id="GO:0008236">
    <property type="term" value="F:serine-type peptidase activity"/>
    <property type="evidence" value="ECO:0007669"/>
    <property type="project" value="InterPro"/>
</dbReference>
<dbReference type="SUPFAM" id="SSF82171">
    <property type="entry name" value="DPP6 N-terminal domain-like"/>
    <property type="match status" value="1"/>
</dbReference>
<keyword evidence="1" id="KW-0812">Transmembrane</keyword>
<comment type="caution">
    <text evidence="4">The sequence shown here is derived from an EMBL/GenBank/DDBJ whole genome shotgun (WGS) entry which is preliminary data.</text>
</comment>
<gene>
    <name evidence="4" type="primary">dpf-2</name>
    <name evidence="4" type="ORF">Tcan_17319</name>
</gene>
<organism evidence="4 5">
    <name type="scientific">Toxocara canis</name>
    <name type="common">Canine roundworm</name>
    <dbReference type="NCBI Taxonomy" id="6265"/>
    <lineage>
        <taxon>Eukaryota</taxon>
        <taxon>Metazoa</taxon>
        <taxon>Ecdysozoa</taxon>
        <taxon>Nematoda</taxon>
        <taxon>Chromadorea</taxon>
        <taxon>Rhabditida</taxon>
        <taxon>Spirurina</taxon>
        <taxon>Ascaridomorpha</taxon>
        <taxon>Ascaridoidea</taxon>
        <taxon>Toxocaridae</taxon>
        <taxon>Toxocara</taxon>
    </lineage>
</organism>
<dbReference type="GO" id="GO:0008239">
    <property type="term" value="F:dipeptidyl-peptidase activity"/>
    <property type="evidence" value="ECO:0007669"/>
    <property type="project" value="TreeGrafter"/>
</dbReference>